<reference evidence="1 2" key="1">
    <citation type="journal article" date="2013" name="BMC Genomics">
        <title>The miniature genome of a carnivorous plant Genlisea aurea contains a low number of genes and short non-coding sequences.</title>
        <authorList>
            <person name="Leushkin E.V."/>
            <person name="Sutormin R.A."/>
            <person name="Nabieva E.R."/>
            <person name="Penin A.A."/>
            <person name="Kondrashov A.S."/>
            <person name="Logacheva M.D."/>
        </authorList>
    </citation>
    <scope>NUCLEOTIDE SEQUENCE [LARGE SCALE GENOMIC DNA]</scope>
</reference>
<gene>
    <name evidence="1" type="ORF">M569_07646</name>
</gene>
<dbReference type="Proteomes" id="UP000015453">
    <property type="component" value="Unassembled WGS sequence"/>
</dbReference>
<evidence type="ECO:0000313" key="2">
    <source>
        <dbReference type="Proteomes" id="UP000015453"/>
    </source>
</evidence>
<protein>
    <submittedName>
        <fullName evidence="1">Uncharacterized protein</fullName>
    </submittedName>
</protein>
<dbReference type="EMBL" id="AUSU01003281">
    <property type="protein sequence ID" value="EPS67130.1"/>
    <property type="molecule type" value="Genomic_DNA"/>
</dbReference>
<organism evidence="1 2">
    <name type="scientific">Genlisea aurea</name>
    <dbReference type="NCBI Taxonomy" id="192259"/>
    <lineage>
        <taxon>Eukaryota</taxon>
        <taxon>Viridiplantae</taxon>
        <taxon>Streptophyta</taxon>
        <taxon>Embryophyta</taxon>
        <taxon>Tracheophyta</taxon>
        <taxon>Spermatophyta</taxon>
        <taxon>Magnoliopsida</taxon>
        <taxon>eudicotyledons</taxon>
        <taxon>Gunneridae</taxon>
        <taxon>Pentapetalae</taxon>
        <taxon>asterids</taxon>
        <taxon>lamiids</taxon>
        <taxon>Lamiales</taxon>
        <taxon>Lentibulariaceae</taxon>
        <taxon>Genlisea</taxon>
    </lineage>
</organism>
<feature type="non-terminal residue" evidence="1">
    <location>
        <position position="1"/>
    </location>
</feature>
<name>S8CKA3_9LAMI</name>
<dbReference type="OrthoDB" id="1898716at2759"/>
<sequence length="75" mass="8446">QFRNAEEVHRKLVLDLDSRQEDPHYGLVENEGDFNSVLGFTNGEPCIISLHMPSNHHHRLHPGAGSDLTTFALLD</sequence>
<proteinExistence type="predicted"/>
<evidence type="ECO:0000313" key="1">
    <source>
        <dbReference type="EMBL" id="EPS67130.1"/>
    </source>
</evidence>
<dbReference type="AlphaFoldDB" id="S8CKA3"/>
<keyword evidence="2" id="KW-1185">Reference proteome</keyword>
<comment type="caution">
    <text evidence="1">The sequence shown here is derived from an EMBL/GenBank/DDBJ whole genome shotgun (WGS) entry which is preliminary data.</text>
</comment>
<accession>S8CKA3</accession>